<evidence type="ECO:0000313" key="4">
    <source>
        <dbReference type="Proteomes" id="UP000535937"/>
    </source>
</evidence>
<dbReference type="InterPro" id="IPR027417">
    <property type="entry name" value="P-loop_NTPase"/>
</dbReference>
<proteinExistence type="predicted"/>
<dbReference type="GO" id="GO:0016887">
    <property type="term" value="F:ATP hydrolysis activity"/>
    <property type="evidence" value="ECO:0007669"/>
    <property type="project" value="InterPro"/>
</dbReference>
<dbReference type="PIRSF" id="PIRSF034888">
    <property type="entry name" value="P-loop_UCP034888"/>
    <property type="match status" value="1"/>
</dbReference>
<dbReference type="InterPro" id="IPR051396">
    <property type="entry name" value="Bact_Antivir_Def_Nuclease"/>
</dbReference>
<name>A0A7W4Z8R8_9GAMM</name>
<comment type="caution">
    <text evidence="3">The sequence shown here is derived from an EMBL/GenBank/DDBJ whole genome shotgun (WGS) entry which is preliminary data.</text>
</comment>
<dbReference type="Gene3D" id="3.40.50.300">
    <property type="entry name" value="P-loop containing nucleotide triphosphate hydrolases"/>
    <property type="match status" value="1"/>
</dbReference>
<dbReference type="SUPFAM" id="SSF52540">
    <property type="entry name" value="P-loop containing nucleoside triphosphate hydrolases"/>
    <property type="match status" value="1"/>
</dbReference>
<dbReference type="InterPro" id="IPR014592">
    <property type="entry name" value="P-loop_UCP034888"/>
</dbReference>
<dbReference type="PANTHER" id="PTHR43581">
    <property type="entry name" value="ATP/GTP PHOSPHATASE"/>
    <property type="match status" value="1"/>
</dbReference>
<accession>A0A7W4Z8R8</accession>
<gene>
    <name evidence="3" type="ORF">FHS09_001923</name>
</gene>
<dbReference type="PANTHER" id="PTHR43581:SF2">
    <property type="entry name" value="EXCINUCLEASE ATPASE SUBUNIT"/>
    <property type="match status" value="1"/>
</dbReference>
<dbReference type="AlphaFoldDB" id="A0A7W4Z8R8"/>
<dbReference type="Pfam" id="PF12476">
    <property type="entry name" value="DUF3696"/>
    <property type="match status" value="1"/>
</dbReference>
<sequence length="365" mass="40416">MIEQIAIRNFKCFEDVKVPIRPLTVLAGVNGMGKSSCMQSMLLLRQSLKAANGDQSAQLNGPLVELGYADDVFYEGADDEEPIVLSMTENGKNLDWAFRYKNGAQQLDGAVEGKIKGPSRLIDNDDFFYLKAERIGPRTVFSANLDTRGKLNTIGNAGEYCAHLLATQEREPLNLKSLLHEDLPEINEVRAQVEMWLSEIGQTPRIHLDQHPRMDLVSLQFSFVRSGIPSDKYRPTNVGFGLTYGLPIFVACLTASPRSLILIENPEAHLHPKGQVAIGKFLGKVAAAGVQIIIETHSDHVLNGIRISVKNGVIKGDEVALNFFQRETGQQSTSLTSPKINPDGRLDFWPDGFFDEWEKGLAELL</sequence>
<organism evidence="3 4">
    <name type="scientific">Microbulbifer rhizosphaerae</name>
    <dbReference type="NCBI Taxonomy" id="1562603"/>
    <lineage>
        <taxon>Bacteria</taxon>
        <taxon>Pseudomonadati</taxon>
        <taxon>Pseudomonadota</taxon>
        <taxon>Gammaproteobacteria</taxon>
        <taxon>Cellvibrionales</taxon>
        <taxon>Microbulbiferaceae</taxon>
        <taxon>Microbulbifer</taxon>
    </lineage>
</organism>
<evidence type="ECO:0000313" key="3">
    <source>
        <dbReference type="EMBL" id="MBB3061093.1"/>
    </source>
</evidence>
<dbReference type="EMBL" id="JACHWZ010000007">
    <property type="protein sequence ID" value="MBB3061093.1"/>
    <property type="molecule type" value="Genomic_DNA"/>
</dbReference>
<keyword evidence="4" id="KW-1185">Reference proteome</keyword>
<protein>
    <submittedName>
        <fullName evidence="3">Putative ATPase</fullName>
    </submittedName>
</protein>
<dbReference type="RefSeq" id="WP_183459157.1">
    <property type="nucleotide sequence ID" value="NZ_JACHWZ010000007.1"/>
</dbReference>
<dbReference type="InterPro" id="IPR022532">
    <property type="entry name" value="DUF3696"/>
</dbReference>
<dbReference type="GO" id="GO:0005524">
    <property type="term" value="F:ATP binding"/>
    <property type="evidence" value="ECO:0007669"/>
    <property type="project" value="InterPro"/>
</dbReference>
<dbReference type="Proteomes" id="UP000535937">
    <property type="component" value="Unassembled WGS sequence"/>
</dbReference>
<feature type="domain" description="DUF3696" evidence="1">
    <location>
        <begin position="314"/>
        <end position="364"/>
    </location>
</feature>
<evidence type="ECO:0000259" key="1">
    <source>
        <dbReference type="Pfam" id="PF12476"/>
    </source>
</evidence>
<dbReference type="Pfam" id="PF13304">
    <property type="entry name" value="AAA_21"/>
    <property type="match status" value="1"/>
</dbReference>
<evidence type="ECO:0000259" key="2">
    <source>
        <dbReference type="Pfam" id="PF13304"/>
    </source>
</evidence>
<dbReference type="InterPro" id="IPR003959">
    <property type="entry name" value="ATPase_AAA_core"/>
</dbReference>
<feature type="domain" description="ATPase AAA-type core" evidence="2">
    <location>
        <begin position="23"/>
        <end position="303"/>
    </location>
</feature>
<reference evidence="3 4" key="1">
    <citation type="submission" date="2020-08" db="EMBL/GenBank/DDBJ databases">
        <title>Genomic Encyclopedia of Type Strains, Phase III (KMG-III): the genomes of soil and plant-associated and newly described type strains.</title>
        <authorList>
            <person name="Whitman W."/>
        </authorList>
    </citation>
    <scope>NUCLEOTIDE SEQUENCE [LARGE SCALE GENOMIC DNA]</scope>
    <source>
        <strain evidence="3 4">CECT 8799</strain>
    </source>
</reference>